<dbReference type="AlphaFoldDB" id="A0A8J1UGW5"/>
<keyword evidence="6" id="KW-0804">Transcription</keyword>
<dbReference type="GO" id="GO:0030154">
    <property type="term" value="P:cell differentiation"/>
    <property type="evidence" value="ECO:0007669"/>
    <property type="project" value="UniProtKB-KW"/>
</dbReference>
<evidence type="ECO:0000256" key="8">
    <source>
        <dbReference type="ARBA" id="ARBA00072476"/>
    </source>
</evidence>
<comment type="subcellular location">
    <subcellularLocation>
        <location evidence="1">Nucleus</location>
    </subcellularLocation>
</comment>
<evidence type="ECO:0000313" key="13">
    <source>
        <dbReference type="Proteomes" id="UP000749559"/>
    </source>
</evidence>
<evidence type="ECO:0000256" key="5">
    <source>
        <dbReference type="ARBA" id="ARBA00023125"/>
    </source>
</evidence>
<comment type="caution">
    <text evidence="12">The sequence shown here is derived from an EMBL/GenBank/DDBJ whole genome shotgun (WGS) entry which is preliminary data.</text>
</comment>
<feature type="compositionally biased region" description="Polar residues" evidence="10">
    <location>
        <begin position="517"/>
        <end position="533"/>
    </location>
</feature>
<dbReference type="Pfam" id="PF02257">
    <property type="entry name" value="RFX_DNA_binding"/>
    <property type="match status" value="1"/>
</dbReference>
<feature type="domain" description="RFX-type winged-helix" evidence="11">
    <location>
        <begin position="84"/>
        <end position="159"/>
    </location>
</feature>
<name>A0A8J1UGW5_OWEFU</name>
<dbReference type="Gene3D" id="1.10.10.10">
    <property type="entry name" value="Winged helix-like DNA-binding domain superfamily/Winged helix DNA-binding domain"/>
    <property type="match status" value="1"/>
</dbReference>
<protein>
    <recommendedName>
        <fullName evidence="8">DNA-binding protein RFX6</fullName>
    </recommendedName>
    <alternativeName>
        <fullName evidence="9">Regulatory factor X 6</fullName>
    </alternativeName>
</protein>
<keyword evidence="13" id="KW-1185">Reference proteome</keyword>
<evidence type="ECO:0000256" key="7">
    <source>
        <dbReference type="ARBA" id="ARBA00023242"/>
    </source>
</evidence>
<dbReference type="InterPro" id="IPR036390">
    <property type="entry name" value="WH_DNA-bd_sf"/>
</dbReference>
<evidence type="ECO:0000256" key="6">
    <source>
        <dbReference type="ARBA" id="ARBA00023163"/>
    </source>
</evidence>
<feature type="region of interest" description="Disordered" evidence="10">
    <location>
        <begin position="517"/>
        <end position="545"/>
    </location>
</feature>
<dbReference type="GO" id="GO:0000981">
    <property type="term" value="F:DNA-binding transcription factor activity, RNA polymerase II-specific"/>
    <property type="evidence" value="ECO:0007669"/>
    <property type="project" value="TreeGrafter"/>
</dbReference>
<dbReference type="InterPro" id="IPR057321">
    <property type="entry name" value="RFX1-4/6/8-like_BCD"/>
</dbReference>
<dbReference type="EMBL" id="CAIIXF020000006">
    <property type="protein sequence ID" value="CAH1785521.1"/>
    <property type="molecule type" value="Genomic_DNA"/>
</dbReference>
<keyword evidence="5" id="KW-0238">DNA-binding</keyword>
<keyword evidence="2" id="KW-0217">Developmental protein</keyword>
<accession>A0A8J1UGW5</accession>
<evidence type="ECO:0000256" key="4">
    <source>
        <dbReference type="ARBA" id="ARBA00023015"/>
    </source>
</evidence>
<evidence type="ECO:0000256" key="1">
    <source>
        <dbReference type="ARBA" id="ARBA00004123"/>
    </source>
</evidence>
<keyword evidence="4" id="KW-0805">Transcription regulation</keyword>
<dbReference type="PANTHER" id="PTHR12619">
    <property type="entry name" value="RFX TRANSCRIPTION FACTOR FAMILY"/>
    <property type="match status" value="1"/>
</dbReference>
<evidence type="ECO:0000256" key="10">
    <source>
        <dbReference type="SAM" id="MobiDB-lite"/>
    </source>
</evidence>
<evidence type="ECO:0000259" key="11">
    <source>
        <dbReference type="PROSITE" id="PS51526"/>
    </source>
</evidence>
<evidence type="ECO:0000256" key="2">
    <source>
        <dbReference type="ARBA" id="ARBA00022473"/>
    </source>
</evidence>
<organism evidence="12 13">
    <name type="scientific">Owenia fusiformis</name>
    <name type="common">Polychaete worm</name>
    <dbReference type="NCBI Taxonomy" id="6347"/>
    <lineage>
        <taxon>Eukaryota</taxon>
        <taxon>Metazoa</taxon>
        <taxon>Spiralia</taxon>
        <taxon>Lophotrochozoa</taxon>
        <taxon>Annelida</taxon>
        <taxon>Polychaeta</taxon>
        <taxon>Sedentaria</taxon>
        <taxon>Canalipalpata</taxon>
        <taxon>Sabellida</taxon>
        <taxon>Oweniida</taxon>
        <taxon>Oweniidae</taxon>
        <taxon>Owenia</taxon>
    </lineage>
</organism>
<dbReference type="InterPro" id="IPR036388">
    <property type="entry name" value="WH-like_DNA-bd_sf"/>
</dbReference>
<dbReference type="SUPFAM" id="SSF46785">
    <property type="entry name" value="Winged helix' DNA-binding domain"/>
    <property type="match status" value="1"/>
</dbReference>
<keyword evidence="3" id="KW-0221">Differentiation</keyword>
<evidence type="ECO:0000256" key="3">
    <source>
        <dbReference type="ARBA" id="ARBA00022782"/>
    </source>
</evidence>
<dbReference type="GO" id="GO:0000978">
    <property type="term" value="F:RNA polymerase II cis-regulatory region sequence-specific DNA binding"/>
    <property type="evidence" value="ECO:0007669"/>
    <property type="project" value="TreeGrafter"/>
</dbReference>
<evidence type="ECO:0000313" key="12">
    <source>
        <dbReference type="EMBL" id="CAH1785521.1"/>
    </source>
</evidence>
<gene>
    <name evidence="12" type="ORF">OFUS_LOCUS11567</name>
</gene>
<proteinExistence type="predicted"/>
<dbReference type="Pfam" id="PF25340">
    <property type="entry name" value="BCD_RFX"/>
    <property type="match status" value="1"/>
</dbReference>
<dbReference type="PANTHER" id="PTHR12619:SF32">
    <property type="entry name" value="RFX-TYPE WINGED-HELIX DOMAIN-CONTAINING PROTEIN"/>
    <property type="match status" value="1"/>
</dbReference>
<dbReference type="GO" id="GO:0005634">
    <property type="term" value="C:nucleus"/>
    <property type="evidence" value="ECO:0007669"/>
    <property type="project" value="UniProtKB-SubCell"/>
</dbReference>
<dbReference type="PROSITE" id="PS51526">
    <property type="entry name" value="RFX_DBD"/>
    <property type="match status" value="1"/>
</dbReference>
<evidence type="ECO:0000256" key="9">
    <source>
        <dbReference type="ARBA" id="ARBA00077088"/>
    </source>
</evidence>
<dbReference type="FunFam" id="1.10.10.10:FF:000211">
    <property type="entry name" value="Regulatory factor X, 6"/>
    <property type="match status" value="1"/>
</dbReference>
<dbReference type="OrthoDB" id="10056949at2759"/>
<reference evidence="12" key="1">
    <citation type="submission" date="2022-03" db="EMBL/GenBank/DDBJ databases">
        <authorList>
            <person name="Martin C."/>
        </authorList>
    </citation>
    <scope>NUCLEOTIDE SEQUENCE</scope>
</reference>
<keyword evidence="7" id="KW-0539">Nucleus</keyword>
<dbReference type="InterPro" id="IPR003150">
    <property type="entry name" value="DNA-bd_RFX"/>
</dbReference>
<dbReference type="InterPro" id="IPR039779">
    <property type="entry name" value="RFX-like"/>
</dbReference>
<dbReference type="Proteomes" id="UP000749559">
    <property type="component" value="Unassembled WGS sequence"/>
</dbReference>
<sequence length="797" mass="89641">MNPYVSPGLYDPGVMPTYDTSFDPWASHSSFGVKPQRPRPTVASCRGSSDDWSIDLKVDDLEARDVFTPKKGENSPKQSQIAATLKWLNENYERVDGVCLPRCVLYTHYLDFCKKRTFSPAGAATFGKIIRQKFPKLTTRRLGTRGQSKYHYYGVGIKETSIYYHSVYAGRGLTRFSGVKVKTEGSSRKYSLSSKTGTLLPDFPEINNLIIPESVDKGKVETFLMMYRTHCQRILDTIISANFDEIQNFLLHFWHGMPDHLVDILTADIVTDIAGFCDSVLYKVLIDVLIPSTIQDLPDSLGIEIKMFVKRLPTWLRCALENTPETLRNKKLEVANHFTQSVKRQVSFVHLAQTTRNVLLNNDTINQMVEDIDKIDLAKIGSQVSFVDPEFFQNNWKHIENYYDDFKELLRKQSSIEGFTEWMDTIVDRFVLQVCQEKSLSFETLASTFLLRWSIFGSLVVRDLTLHSAPSFGPFHLLHMMLDEYVFLVMETQQSLQRERDFKSSIQKFMKNTDKIQLQATSRSSKGSAAQQKNKSKSADMKNPFEEDDSLQNISEHRHVTIGTSELTAFSRPTTSSCNISGQTNNDNAVSELKLPKSTQSQCSLPTPLTVGPTLGPISPIKPYASINGGAFFSHFSSYPDFNNASNSLAASRVSQLPDMNQTFPTSPLTPNFNMSSATGGASLWPDPNRGHPGHFGDPYTAYSGYSYDKTVSMFRNMPYSTTEFARNPMEPPSRQFYSRPHDTLPGSSIPLAHYGGGYMDLSSQAAAAATFPNRPSDGLMHPDLTSSFTGSYMPYR</sequence>